<organism evidence="1 2">
    <name type="scientific">Candidatus Methylobacter titanis</name>
    <dbReference type="NCBI Taxonomy" id="3053457"/>
    <lineage>
        <taxon>Bacteria</taxon>
        <taxon>Pseudomonadati</taxon>
        <taxon>Pseudomonadota</taxon>
        <taxon>Gammaproteobacteria</taxon>
        <taxon>Methylococcales</taxon>
        <taxon>Methylococcaceae</taxon>
        <taxon>Methylobacter</taxon>
    </lineage>
</organism>
<dbReference type="Proteomes" id="UP001160519">
    <property type="component" value="Unassembled WGS sequence"/>
</dbReference>
<gene>
    <name evidence="1" type="ORF">PSU93_09440</name>
</gene>
<name>A0AA43Q476_9GAMM</name>
<dbReference type="AlphaFoldDB" id="A0AA43Q476"/>
<keyword evidence="2" id="KW-1185">Reference proteome</keyword>
<comment type="caution">
    <text evidence="1">The sequence shown here is derived from an EMBL/GenBank/DDBJ whole genome shotgun (WGS) entry which is preliminary data.</text>
</comment>
<evidence type="ECO:0000313" key="1">
    <source>
        <dbReference type="EMBL" id="MDI1231359.1"/>
    </source>
</evidence>
<evidence type="ECO:0000313" key="2">
    <source>
        <dbReference type="Proteomes" id="UP001160519"/>
    </source>
</evidence>
<accession>A0AA43Q476</accession>
<sequence length="102" mass="12119">MNIDLTEPTTNVISLTDARVKYRNNYCRHRPLIVSEELNTVECEDCGALLNPVAMLIRLAHEESMWKRNFDQMKELREELKNRQRCKCDHCGNMTNIRPRRK</sequence>
<reference evidence="1" key="1">
    <citation type="submission" date="2023-01" db="EMBL/GenBank/DDBJ databases">
        <title>Biogeochemical cycle of methane in antarctic sediments.</title>
        <authorList>
            <person name="Roldan D.M."/>
            <person name="Menes R.J."/>
        </authorList>
    </citation>
    <scope>NUCLEOTIDE SEQUENCE [LARGE SCALE GENOMIC DNA]</scope>
    <source>
        <strain evidence="1">K-2018 MAG008</strain>
    </source>
</reference>
<dbReference type="EMBL" id="JAQSDF010000027">
    <property type="protein sequence ID" value="MDI1231359.1"/>
    <property type="molecule type" value="Genomic_DNA"/>
</dbReference>
<protein>
    <submittedName>
        <fullName evidence="1">Uncharacterized protein</fullName>
    </submittedName>
</protein>
<proteinExistence type="predicted"/>